<dbReference type="GO" id="GO:0016020">
    <property type="term" value="C:membrane"/>
    <property type="evidence" value="ECO:0007669"/>
    <property type="project" value="UniProtKB-SubCell"/>
</dbReference>
<dbReference type="CDD" id="cd06530">
    <property type="entry name" value="S26_SPase_I"/>
    <property type="match status" value="1"/>
</dbReference>
<evidence type="ECO:0000313" key="5">
    <source>
        <dbReference type="EMBL" id="QDH70645.1"/>
    </source>
</evidence>
<dbReference type="GO" id="GO:0009003">
    <property type="term" value="F:signal peptidase activity"/>
    <property type="evidence" value="ECO:0007669"/>
    <property type="project" value="UniProtKB-EC"/>
</dbReference>
<dbReference type="OrthoDB" id="9815782at2"/>
<comment type="catalytic activity">
    <reaction evidence="3">
        <text>Cleavage of hydrophobic, N-terminal signal or leader sequences from secreted and periplasmic proteins.</text>
        <dbReference type="EC" id="3.4.21.89"/>
    </reaction>
</comment>
<dbReference type="Proteomes" id="UP000317199">
    <property type="component" value="Chromosome"/>
</dbReference>
<dbReference type="NCBIfam" id="TIGR02227">
    <property type="entry name" value="sigpep_I_bact"/>
    <property type="match status" value="1"/>
</dbReference>
<keyword evidence="3" id="KW-0645">Protease</keyword>
<dbReference type="Gene3D" id="2.10.109.10">
    <property type="entry name" value="Umud Fragment, subunit A"/>
    <property type="match status" value="1"/>
</dbReference>
<evidence type="ECO:0000256" key="3">
    <source>
        <dbReference type="RuleBase" id="RU362042"/>
    </source>
</evidence>
<dbReference type="AlphaFoldDB" id="A0A514BTL4"/>
<comment type="subcellular location">
    <subcellularLocation>
        <location evidence="3">Membrane</location>
        <topology evidence="3">Multi-pass membrane protein</topology>
    </subcellularLocation>
</comment>
<dbReference type="InterPro" id="IPR000223">
    <property type="entry name" value="Pept_S26A_signal_pept_1"/>
</dbReference>
<comment type="similarity">
    <text evidence="1 3">Belongs to the peptidase S26 family.</text>
</comment>
<reference evidence="5 6" key="1">
    <citation type="submission" date="2019-06" db="EMBL/GenBank/DDBJ databases">
        <title>Lysobacter alkalisoli sp. nov. isolated from saline-alkali soil.</title>
        <authorList>
            <person name="Sun J.-Q."/>
            <person name="Xu L."/>
        </authorList>
    </citation>
    <scope>NUCLEOTIDE SEQUENCE [LARGE SCALE GENOMIC DNA]</scope>
    <source>
        <strain evidence="5 6">SJ-36</strain>
    </source>
</reference>
<organism evidence="5 6">
    <name type="scientific">Marilutibacter alkalisoli</name>
    <dbReference type="NCBI Taxonomy" id="2591633"/>
    <lineage>
        <taxon>Bacteria</taxon>
        <taxon>Pseudomonadati</taxon>
        <taxon>Pseudomonadota</taxon>
        <taxon>Gammaproteobacteria</taxon>
        <taxon>Lysobacterales</taxon>
        <taxon>Lysobacteraceae</taxon>
        <taxon>Marilutibacter</taxon>
    </lineage>
</organism>
<dbReference type="PANTHER" id="PTHR43390">
    <property type="entry name" value="SIGNAL PEPTIDASE I"/>
    <property type="match status" value="1"/>
</dbReference>
<gene>
    <name evidence="5" type="primary">lepB</name>
    <name evidence="5" type="ORF">FKV23_11570</name>
</gene>
<evidence type="ECO:0000259" key="4">
    <source>
        <dbReference type="Pfam" id="PF10502"/>
    </source>
</evidence>
<name>A0A514BTL4_9GAMM</name>
<accession>A0A514BTL4</accession>
<dbReference type="InterPro" id="IPR036286">
    <property type="entry name" value="LexA/Signal_pep-like_sf"/>
</dbReference>
<evidence type="ECO:0000313" key="6">
    <source>
        <dbReference type="Proteomes" id="UP000317199"/>
    </source>
</evidence>
<dbReference type="EMBL" id="CP041242">
    <property type="protein sequence ID" value="QDH70645.1"/>
    <property type="molecule type" value="Genomic_DNA"/>
</dbReference>
<dbReference type="KEGG" id="lyj:FKV23_11570"/>
<feature type="domain" description="Peptidase S26" evidence="4">
    <location>
        <begin position="46"/>
        <end position="180"/>
    </location>
</feature>
<evidence type="ECO:0000256" key="2">
    <source>
        <dbReference type="ARBA" id="ARBA00019232"/>
    </source>
</evidence>
<protein>
    <recommendedName>
        <fullName evidence="2 3">Signal peptidase I</fullName>
        <ecNumber evidence="3">3.4.21.89</ecNumber>
    </recommendedName>
</protein>
<dbReference type="InterPro" id="IPR019533">
    <property type="entry name" value="Peptidase_S26"/>
</dbReference>
<keyword evidence="3 5" id="KW-0378">Hydrolase</keyword>
<keyword evidence="6" id="KW-1185">Reference proteome</keyword>
<dbReference type="PRINTS" id="PR00727">
    <property type="entry name" value="LEADERPTASE"/>
</dbReference>
<dbReference type="Pfam" id="PF10502">
    <property type="entry name" value="Peptidase_S26"/>
    <property type="match status" value="1"/>
</dbReference>
<evidence type="ECO:0000256" key="1">
    <source>
        <dbReference type="ARBA" id="ARBA00009370"/>
    </source>
</evidence>
<dbReference type="PANTHER" id="PTHR43390:SF1">
    <property type="entry name" value="CHLOROPLAST PROCESSING PEPTIDASE"/>
    <property type="match status" value="1"/>
</dbReference>
<dbReference type="RefSeq" id="WP_141623979.1">
    <property type="nucleotide sequence ID" value="NZ_CP041242.1"/>
</dbReference>
<dbReference type="GO" id="GO:0004252">
    <property type="term" value="F:serine-type endopeptidase activity"/>
    <property type="evidence" value="ECO:0007669"/>
    <property type="project" value="InterPro"/>
</dbReference>
<dbReference type="EC" id="3.4.21.89" evidence="3"/>
<dbReference type="GO" id="GO:0006465">
    <property type="term" value="P:signal peptide processing"/>
    <property type="evidence" value="ECO:0007669"/>
    <property type="project" value="InterPro"/>
</dbReference>
<sequence length="184" mass="20428">MAKWRQRVVVVLVTLAVLLPVTAICVYFINPFGAKSYDPRQRIVGHAPYRIPSRSMLPTLEPDSIVIVRAGAYRNRGPERGDIVVFSNSGDGSHWLQRVIGLPGETVSIEDGVVMVDGRELTEDYVDSGNAIMAYSRQMEPLEIPRKSYLLMGDNRDNSQDGRFMGAISDDAFIGKMVAILEVE</sequence>
<proteinExistence type="inferred from homology"/>
<dbReference type="SUPFAM" id="SSF51306">
    <property type="entry name" value="LexA/Signal peptidase"/>
    <property type="match status" value="1"/>
</dbReference>